<dbReference type="InterPro" id="IPR001781">
    <property type="entry name" value="Znf_LIM"/>
</dbReference>
<evidence type="ECO:0000313" key="11">
    <source>
        <dbReference type="Proteomes" id="UP001301350"/>
    </source>
</evidence>
<reference evidence="10 11" key="1">
    <citation type="submission" date="2022-07" db="EMBL/GenBank/DDBJ databases">
        <title>Genome-wide signatures of adaptation to extreme environments.</title>
        <authorList>
            <person name="Cho C.H."/>
            <person name="Yoon H.S."/>
        </authorList>
    </citation>
    <scope>NUCLEOTIDE SEQUENCE [LARGE SCALE GENOMIC DNA]</scope>
    <source>
        <strain evidence="10 11">DBV 063 E5</strain>
    </source>
</reference>
<evidence type="ECO:0000313" key="10">
    <source>
        <dbReference type="EMBL" id="KAK4535183.1"/>
    </source>
</evidence>
<dbReference type="GO" id="GO:0008307">
    <property type="term" value="F:structural constituent of muscle"/>
    <property type="evidence" value="ECO:0007669"/>
    <property type="project" value="TreeGrafter"/>
</dbReference>
<sequence>MDSLNDSYCAPCGEPKHLCVCREKAERIHDVAEEVPQPTPSPPASATNHDSTVATEADGDSTPFRASRPCLRCHQTVYFIERAEGPRGSWCHRDCYRCFDCQRRLDASTACDHRGRELYCGACYGKRYGPTGFRASSLSVRTPEKQH</sequence>
<comment type="caution">
    <text evidence="10">The sequence shown here is derived from an EMBL/GenBank/DDBJ whole genome shotgun (WGS) entry which is preliminary data.</text>
</comment>
<dbReference type="GO" id="GO:0005737">
    <property type="term" value="C:cytoplasm"/>
    <property type="evidence" value="ECO:0007669"/>
    <property type="project" value="TreeGrafter"/>
</dbReference>
<dbReference type="SUPFAM" id="SSF57716">
    <property type="entry name" value="Glucocorticoid receptor-like (DNA-binding domain)"/>
    <property type="match status" value="1"/>
</dbReference>
<dbReference type="EMBL" id="JANCYW010000004">
    <property type="protein sequence ID" value="KAK4535183.1"/>
    <property type="molecule type" value="Genomic_DNA"/>
</dbReference>
<dbReference type="GO" id="GO:0046872">
    <property type="term" value="F:metal ion binding"/>
    <property type="evidence" value="ECO:0007669"/>
    <property type="project" value="UniProtKB-KW"/>
</dbReference>
<keyword evidence="4 7" id="KW-0862">Zinc</keyword>
<protein>
    <recommendedName>
        <fullName evidence="9">LIM zinc-binding domain-containing protein</fullName>
    </recommendedName>
</protein>
<evidence type="ECO:0000256" key="7">
    <source>
        <dbReference type="PROSITE-ProRule" id="PRU00125"/>
    </source>
</evidence>
<dbReference type="Proteomes" id="UP001301350">
    <property type="component" value="Unassembled WGS sequence"/>
</dbReference>
<keyword evidence="6" id="KW-0539">Nucleus</keyword>
<dbReference type="PROSITE" id="PS50023">
    <property type="entry name" value="LIM_DOMAIN_2"/>
    <property type="match status" value="1"/>
</dbReference>
<dbReference type="Pfam" id="PF00412">
    <property type="entry name" value="LIM"/>
    <property type="match status" value="1"/>
</dbReference>
<evidence type="ECO:0000256" key="4">
    <source>
        <dbReference type="ARBA" id="ARBA00022833"/>
    </source>
</evidence>
<dbReference type="PANTHER" id="PTHR24215">
    <property type="entry name" value="RHO-GTPASE-ACTIVATING PROTEIN LRG1"/>
    <property type="match status" value="1"/>
</dbReference>
<evidence type="ECO:0000256" key="1">
    <source>
        <dbReference type="ARBA" id="ARBA00004123"/>
    </source>
</evidence>
<dbReference type="AlphaFoldDB" id="A0AAV9ISE4"/>
<keyword evidence="2 7" id="KW-0479">Metal-binding</keyword>
<evidence type="ECO:0000256" key="3">
    <source>
        <dbReference type="ARBA" id="ARBA00022737"/>
    </source>
</evidence>
<keyword evidence="3" id="KW-0677">Repeat</keyword>
<organism evidence="10 11">
    <name type="scientific">Cyanidium caldarium</name>
    <name type="common">Red alga</name>
    <dbReference type="NCBI Taxonomy" id="2771"/>
    <lineage>
        <taxon>Eukaryota</taxon>
        <taxon>Rhodophyta</taxon>
        <taxon>Bangiophyceae</taxon>
        <taxon>Cyanidiales</taxon>
        <taxon>Cyanidiaceae</taxon>
        <taxon>Cyanidium</taxon>
    </lineage>
</organism>
<keyword evidence="5 7" id="KW-0440">LIM domain</keyword>
<comment type="subcellular location">
    <subcellularLocation>
        <location evidence="1">Nucleus</location>
    </subcellularLocation>
</comment>
<evidence type="ECO:0000256" key="5">
    <source>
        <dbReference type="ARBA" id="ARBA00023038"/>
    </source>
</evidence>
<feature type="region of interest" description="Disordered" evidence="8">
    <location>
        <begin position="33"/>
        <end position="67"/>
    </location>
</feature>
<dbReference type="GO" id="GO:0042805">
    <property type="term" value="F:actinin binding"/>
    <property type="evidence" value="ECO:0007669"/>
    <property type="project" value="TreeGrafter"/>
</dbReference>
<accession>A0AAV9ISE4</accession>
<dbReference type="PANTHER" id="PTHR24215:SF35">
    <property type="entry name" value="MUSCLE LIM PROTEIN MLP84B"/>
    <property type="match status" value="1"/>
</dbReference>
<dbReference type="Gene3D" id="2.10.110.10">
    <property type="entry name" value="Cysteine Rich Protein"/>
    <property type="match status" value="1"/>
</dbReference>
<proteinExistence type="predicted"/>
<dbReference type="PROSITE" id="PS00478">
    <property type="entry name" value="LIM_DOMAIN_1"/>
    <property type="match status" value="1"/>
</dbReference>
<gene>
    <name evidence="10" type="ORF">CDCA_CDCA04G1208</name>
</gene>
<evidence type="ECO:0000256" key="6">
    <source>
        <dbReference type="ARBA" id="ARBA00023242"/>
    </source>
</evidence>
<dbReference type="FunFam" id="2.10.110.10:FF:000001">
    <property type="entry name" value="Cysteine and glycine-rich protein 1"/>
    <property type="match status" value="1"/>
</dbReference>
<evidence type="ECO:0000259" key="9">
    <source>
        <dbReference type="PROSITE" id="PS50023"/>
    </source>
</evidence>
<evidence type="ECO:0000256" key="2">
    <source>
        <dbReference type="ARBA" id="ARBA00022723"/>
    </source>
</evidence>
<feature type="domain" description="LIM zinc-binding" evidence="9">
    <location>
        <begin position="68"/>
        <end position="130"/>
    </location>
</feature>
<name>A0AAV9ISE4_CYACA</name>
<dbReference type="GO" id="GO:0030036">
    <property type="term" value="P:actin cytoskeleton organization"/>
    <property type="evidence" value="ECO:0007669"/>
    <property type="project" value="TreeGrafter"/>
</dbReference>
<dbReference type="GO" id="GO:0005634">
    <property type="term" value="C:nucleus"/>
    <property type="evidence" value="ECO:0007669"/>
    <property type="project" value="UniProtKB-SubCell"/>
</dbReference>
<evidence type="ECO:0000256" key="8">
    <source>
        <dbReference type="SAM" id="MobiDB-lite"/>
    </source>
</evidence>
<keyword evidence="11" id="KW-1185">Reference proteome</keyword>